<reference evidence="9 10" key="1">
    <citation type="submission" date="2023-10" db="EMBL/GenBank/DDBJ databases">
        <authorList>
            <person name="Maclean D."/>
            <person name="Macfadyen A."/>
        </authorList>
    </citation>
    <scope>NUCLEOTIDE SEQUENCE [LARGE SCALE GENOMIC DNA]</scope>
</reference>
<keyword evidence="10" id="KW-1185">Reference proteome</keyword>
<dbReference type="AlphaFoldDB" id="A0AAV1HT47"/>
<feature type="compositionally biased region" description="Low complexity" evidence="7">
    <location>
        <begin position="373"/>
        <end position="386"/>
    </location>
</feature>
<evidence type="ECO:0000256" key="3">
    <source>
        <dbReference type="ARBA" id="ARBA00022741"/>
    </source>
</evidence>
<dbReference type="GO" id="GO:0043539">
    <property type="term" value="F:protein serine/threonine kinase activator activity"/>
    <property type="evidence" value="ECO:0007669"/>
    <property type="project" value="InterPro"/>
</dbReference>
<dbReference type="Pfam" id="PF00069">
    <property type="entry name" value="Pkinase"/>
    <property type="match status" value="1"/>
</dbReference>
<evidence type="ECO:0000256" key="1">
    <source>
        <dbReference type="ARBA" id="ARBA00008874"/>
    </source>
</evidence>
<evidence type="ECO:0000313" key="10">
    <source>
        <dbReference type="Proteomes" id="UP001314263"/>
    </source>
</evidence>
<evidence type="ECO:0000256" key="7">
    <source>
        <dbReference type="SAM" id="MobiDB-lite"/>
    </source>
</evidence>
<evidence type="ECO:0000256" key="2">
    <source>
        <dbReference type="ARBA" id="ARBA00022679"/>
    </source>
</evidence>
<dbReference type="PROSITE" id="PS00108">
    <property type="entry name" value="PROTEIN_KINASE_ST"/>
    <property type="match status" value="1"/>
</dbReference>
<dbReference type="Proteomes" id="UP001314263">
    <property type="component" value="Unassembled WGS sequence"/>
</dbReference>
<dbReference type="InterPro" id="IPR011009">
    <property type="entry name" value="Kinase-like_dom_sf"/>
</dbReference>
<evidence type="ECO:0000259" key="8">
    <source>
        <dbReference type="PROSITE" id="PS50011"/>
    </source>
</evidence>
<proteinExistence type="inferred from homology"/>
<dbReference type="InterPro" id="IPR008271">
    <property type="entry name" value="Ser/Thr_kinase_AS"/>
</dbReference>
<dbReference type="PANTHER" id="PTHR48014">
    <property type="entry name" value="SERINE/THREONINE-PROTEIN KINASE FRAY2"/>
    <property type="match status" value="1"/>
</dbReference>
<feature type="region of interest" description="Disordered" evidence="7">
    <location>
        <begin position="370"/>
        <end position="397"/>
    </location>
</feature>
<sequence>MEGSEEGKSPLEHVRHRLGRLLHGPHHHDSTHKSTAALQKCTEDDRLASLDSSSVDRLHSHLKASTSEATPFPTTAREYLLHEKVGKGSSSTVYRATVKSTGQEVAVKKVDLEALGANMDTVIQEAVIMKRQRHPHILRLEAAFVDGSDLWMIIPLVKGGSLESLLQRGHQQGLREVEIAAIMKQVLEGLAYLHSRGIIHRDIKASNILVGRDGSVRLSDLGVAAKLERHFSCAEGFAKLERRNTFVGSPAFIAPELLTGIEKGYGLSADIYSFGITVIEAALGHTPYVDMSFEQIVTKKAVNAGVPMLAVNTHGRHFSQEFGDAVAQCVHYCPEQRSSAELLLKHKFFRLAPRHPQNLIKHLWRHIPEDPESPVGPVSDSDSDSVMQGEGMHHGHGSGWLSHDSVKQMNASELPETLDAEHASRQLKHLLLQQAGQLSTAELEDSPMTEVLDACCKDSIMPWLLAAAISACTGIFFGLGQMQGLGLQHLHGMGFIMARLEAPDGLPVFSGPSYIEICSARAGVGAGKVKTEIIHFLANTFTLDKFRSQRQVLGTELALTDFDEAEMSVQSVLDFMAHAQSDNKSPALITLRAREGATLNLLRMYGAARPDHPANMRIYSKEGIQPEDILSGRTPPPSAFAFPGFSGLIDDLHTLEALREKEIPQDMVLRRPSLKGPKAGFTGGPRGFHRFGSNSSNR</sequence>
<comment type="similarity">
    <text evidence="1">Belongs to the protein kinase superfamily. STE Ser/Thr protein kinase family. STE20 subfamily.</text>
</comment>
<dbReference type="Gene3D" id="1.10.510.10">
    <property type="entry name" value="Transferase(Phosphotransferase) domain 1"/>
    <property type="match status" value="1"/>
</dbReference>
<dbReference type="PROSITE" id="PS00107">
    <property type="entry name" value="PROTEIN_KINASE_ATP"/>
    <property type="match status" value="1"/>
</dbReference>
<dbReference type="InterPro" id="IPR047173">
    <property type="entry name" value="STRAD_A/B-like"/>
</dbReference>
<keyword evidence="3 6" id="KW-0547">Nucleotide-binding</keyword>
<dbReference type="EMBL" id="CAUYUE010000002">
    <property type="protein sequence ID" value="CAK0739183.1"/>
    <property type="molecule type" value="Genomic_DNA"/>
</dbReference>
<keyword evidence="2" id="KW-0808">Transferase</keyword>
<dbReference type="PANTHER" id="PTHR48014:SF21">
    <property type="entry name" value="SERINE_THREONINE-PROTEIN KINASE FRAY2"/>
    <property type="match status" value="1"/>
</dbReference>
<dbReference type="GO" id="GO:1902554">
    <property type="term" value="C:serine/threonine protein kinase complex"/>
    <property type="evidence" value="ECO:0007669"/>
    <property type="project" value="TreeGrafter"/>
</dbReference>
<feature type="domain" description="Protein kinase" evidence="8">
    <location>
        <begin position="79"/>
        <end position="349"/>
    </location>
</feature>
<keyword evidence="4" id="KW-0418">Kinase</keyword>
<dbReference type="GO" id="GO:0004672">
    <property type="term" value="F:protein kinase activity"/>
    <property type="evidence" value="ECO:0007669"/>
    <property type="project" value="InterPro"/>
</dbReference>
<dbReference type="PROSITE" id="PS50011">
    <property type="entry name" value="PROTEIN_KINASE_DOM"/>
    <property type="match status" value="1"/>
</dbReference>
<gene>
    <name evidence="9" type="ORF">CVIRNUC_001144</name>
</gene>
<feature type="binding site" evidence="6">
    <location>
        <position position="109"/>
    </location>
    <ligand>
        <name>ATP</name>
        <dbReference type="ChEBI" id="CHEBI:30616"/>
    </ligand>
</feature>
<dbReference type="InterPro" id="IPR017441">
    <property type="entry name" value="Protein_kinase_ATP_BS"/>
</dbReference>
<organism evidence="9 10">
    <name type="scientific">Coccomyxa viridis</name>
    <dbReference type="NCBI Taxonomy" id="1274662"/>
    <lineage>
        <taxon>Eukaryota</taxon>
        <taxon>Viridiplantae</taxon>
        <taxon>Chlorophyta</taxon>
        <taxon>core chlorophytes</taxon>
        <taxon>Trebouxiophyceae</taxon>
        <taxon>Trebouxiophyceae incertae sedis</taxon>
        <taxon>Coccomyxaceae</taxon>
        <taxon>Coccomyxa</taxon>
    </lineage>
</organism>
<name>A0AAV1HT47_9CHLO</name>
<protein>
    <recommendedName>
        <fullName evidence="8">Protein kinase domain-containing protein</fullName>
    </recommendedName>
</protein>
<dbReference type="SMART" id="SM00220">
    <property type="entry name" value="S_TKc"/>
    <property type="match status" value="1"/>
</dbReference>
<accession>A0AAV1HT47</accession>
<dbReference type="SUPFAM" id="SSF56112">
    <property type="entry name" value="Protein kinase-like (PK-like)"/>
    <property type="match status" value="1"/>
</dbReference>
<feature type="region of interest" description="Disordered" evidence="7">
    <location>
        <begin position="672"/>
        <end position="698"/>
    </location>
</feature>
<comment type="caution">
    <text evidence="9">The sequence shown here is derived from an EMBL/GenBank/DDBJ whole genome shotgun (WGS) entry which is preliminary data.</text>
</comment>
<evidence type="ECO:0000313" key="9">
    <source>
        <dbReference type="EMBL" id="CAK0739183.1"/>
    </source>
</evidence>
<evidence type="ECO:0000256" key="4">
    <source>
        <dbReference type="ARBA" id="ARBA00022777"/>
    </source>
</evidence>
<dbReference type="GO" id="GO:0005524">
    <property type="term" value="F:ATP binding"/>
    <property type="evidence" value="ECO:0007669"/>
    <property type="project" value="UniProtKB-UniRule"/>
</dbReference>
<evidence type="ECO:0000256" key="6">
    <source>
        <dbReference type="PROSITE-ProRule" id="PRU10141"/>
    </source>
</evidence>
<dbReference type="InterPro" id="IPR000719">
    <property type="entry name" value="Prot_kinase_dom"/>
</dbReference>
<dbReference type="Gene3D" id="3.30.200.20">
    <property type="entry name" value="Phosphorylase Kinase, domain 1"/>
    <property type="match status" value="1"/>
</dbReference>
<evidence type="ECO:0000256" key="5">
    <source>
        <dbReference type="ARBA" id="ARBA00022840"/>
    </source>
</evidence>
<keyword evidence="5 6" id="KW-0067">ATP-binding</keyword>
<dbReference type="GO" id="GO:0006611">
    <property type="term" value="P:protein export from nucleus"/>
    <property type="evidence" value="ECO:0007669"/>
    <property type="project" value="TreeGrafter"/>
</dbReference>